<name>A0A2H4VF59_9EURY</name>
<evidence type="ECO:0000259" key="1">
    <source>
        <dbReference type="PROSITE" id="PS50983"/>
    </source>
</evidence>
<dbReference type="AlphaFoldDB" id="A0A2H4VF59"/>
<dbReference type="PANTHER" id="PTHR30535:SF34">
    <property type="entry name" value="MOLYBDATE-BINDING PROTEIN MOLA"/>
    <property type="match status" value="1"/>
</dbReference>
<dbReference type="SUPFAM" id="SSF53807">
    <property type="entry name" value="Helical backbone' metal receptor"/>
    <property type="match status" value="1"/>
</dbReference>
<dbReference type="KEGG" id="msub:BK009_09235"/>
<evidence type="ECO:0000313" key="5">
    <source>
        <dbReference type="Proteomes" id="UP000232806"/>
    </source>
</evidence>
<keyword evidence="4" id="KW-1185">Reference proteome</keyword>
<accession>A0A2H4VTU3</accession>
<dbReference type="Gene3D" id="3.40.50.1980">
    <property type="entry name" value="Nitrogenase molybdenum iron protein domain"/>
    <property type="match status" value="2"/>
</dbReference>
<accession>A0A2H4VF59</accession>
<organism evidence="2 5">
    <name type="scientific">Methanobacterium subterraneum</name>
    <dbReference type="NCBI Taxonomy" id="59277"/>
    <lineage>
        <taxon>Archaea</taxon>
        <taxon>Methanobacteriati</taxon>
        <taxon>Methanobacteriota</taxon>
        <taxon>Methanomada group</taxon>
        <taxon>Methanobacteria</taxon>
        <taxon>Methanobacteriales</taxon>
        <taxon>Methanobacteriaceae</taxon>
        <taxon>Methanobacterium</taxon>
    </lineage>
</organism>
<dbReference type="Proteomes" id="UP000232631">
    <property type="component" value="Chromosome"/>
</dbReference>
<dbReference type="InterPro" id="IPR050902">
    <property type="entry name" value="ABC_Transporter_SBP"/>
</dbReference>
<evidence type="ECO:0000313" key="3">
    <source>
        <dbReference type="EMBL" id="AUB61508.1"/>
    </source>
</evidence>
<sequence>MNQKLIAVILVVIAVVGGALIYAFGIGGSASNSNGTVTITDVAGRTVNVPAQVNKVVGTGCSAREIVYLNASDKIVGIEQTETNSTGGWGNQLPYMIAHPELMSLPIVGDARKTVINYEAIANLKPDVVFAADATQAADIESKTGIPTVVVYTMGVGTTEQMAKYKDSLKIMGKVLGKTERADELVSYINSCEEDLNKRTKDAAASKNTTAYVGGHAYRGSHGITSTNAFYPPFRMVNAKNVASSVSTNDTSIAVQIDKEQLINWNPDVIFIEESSLASVVNDTTKYPEYKDLKAVKNDQVYGLMSYCLYSYNKDILLADAYYVGKVLYPEQFSDVDPEKKADEIFVKFVGKPVYNQMKAVQGGFKKIEI</sequence>
<dbReference type="InterPro" id="IPR002491">
    <property type="entry name" value="ABC_transptr_periplasmic_BD"/>
</dbReference>
<dbReference type="CDD" id="cd01147">
    <property type="entry name" value="HemV-2"/>
    <property type="match status" value="1"/>
</dbReference>
<gene>
    <name evidence="2" type="ORF">BK007_04325</name>
    <name evidence="3" type="ORF">BK009_09235</name>
</gene>
<dbReference type="Proteomes" id="UP000232806">
    <property type="component" value="Chromosome"/>
</dbReference>
<feature type="domain" description="Fe/B12 periplasmic-binding" evidence="1">
    <location>
        <begin position="55"/>
        <end position="332"/>
    </location>
</feature>
<evidence type="ECO:0000313" key="4">
    <source>
        <dbReference type="Proteomes" id="UP000232631"/>
    </source>
</evidence>
<dbReference type="Pfam" id="PF01497">
    <property type="entry name" value="Peripla_BP_2"/>
    <property type="match status" value="1"/>
</dbReference>
<proteinExistence type="predicted"/>
<reference evidence="4 5" key="1">
    <citation type="submission" date="2016-10" db="EMBL/GenBank/DDBJ databases">
        <title>Comparative genomics between deep and shallow subseafloor isolates.</title>
        <authorList>
            <person name="Ishii S."/>
            <person name="Miller J.R."/>
            <person name="Sutton G."/>
            <person name="Suzuki S."/>
            <person name="Methe B."/>
            <person name="Inagaki F."/>
            <person name="Imachi H."/>
        </authorList>
    </citation>
    <scope>NUCLEOTIDE SEQUENCE [LARGE SCALE GENOMIC DNA]</scope>
    <source>
        <strain evidence="3 4">A8p</strain>
        <strain evidence="2 5">MO-MB1</strain>
    </source>
</reference>
<dbReference type="PROSITE" id="PS50983">
    <property type="entry name" value="FE_B12_PBP"/>
    <property type="match status" value="1"/>
</dbReference>
<dbReference type="EMBL" id="CP017766">
    <property type="protein sequence ID" value="AUB56735.1"/>
    <property type="molecule type" value="Genomic_DNA"/>
</dbReference>
<dbReference type="PANTHER" id="PTHR30535">
    <property type="entry name" value="VITAMIN B12-BINDING PROTEIN"/>
    <property type="match status" value="1"/>
</dbReference>
<evidence type="ECO:0000313" key="2">
    <source>
        <dbReference type="EMBL" id="AUB56735.1"/>
    </source>
</evidence>
<dbReference type="EMBL" id="CP017768">
    <property type="protein sequence ID" value="AUB61508.1"/>
    <property type="molecule type" value="Genomic_DNA"/>
</dbReference>
<protein>
    <recommendedName>
        <fullName evidence="1">Fe/B12 periplasmic-binding domain-containing protein</fullName>
    </recommendedName>
</protein>